<dbReference type="Proteomes" id="UP001174909">
    <property type="component" value="Unassembled WGS sequence"/>
</dbReference>
<keyword evidence="2" id="KW-1185">Reference proteome</keyword>
<dbReference type="InterPro" id="IPR004242">
    <property type="entry name" value="Transposase_21"/>
</dbReference>
<accession>A0AA35TVU8</accession>
<name>A0AA35TVU8_GEOBA</name>
<dbReference type="EMBL" id="CASHTH010004251">
    <property type="protein sequence ID" value="CAI8055154.1"/>
    <property type="molecule type" value="Genomic_DNA"/>
</dbReference>
<dbReference type="PANTHER" id="PTHR46579:SF1">
    <property type="entry name" value="F5_8 TYPE C DOMAIN-CONTAINING PROTEIN"/>
    <property type="match status" value="1"/>
</dbReference>
<sequence length="633" mass="71803">MRHNLTQEALSDLLQLMRLHFPTPNLLPRSLYLFNKQLPLLRDPLEFNYFCSRCLQEVSSKDESICTNSSCGCSLSGPGAISSFIEVPLEPQLSTLLQRKGIFSTIENYRRIKKDGFISDISDGSLYQELVTSGFLSVHSNVSLQFNTDGVPVFRSSSFSFWPLHIIINEMPPRMRIRKENRLFAGIWYGSSKPDMSLFLKPLAETLTKLYKDGETVRTGSRGRVHSFPYLSKDPVGPTRTDEETREHAKQAHLEGSPVFGVKGPSQLSVVPKFDLVRGVAMDYMHCVLLGVTRLLLRLWFGSSHHREPWYIGRRIAEVDARLCAIRPPDEIPRTPRSIQKTVKYWKAHELEAWLLHYSPAVLHKILPEDYYQHHLLLVEGIYLLLKNEVREADIKQSSRILNHYCILFTAYYNDRYMTATVHSLMHLPDSVCNLGPLWCHSCFPFEAANGDLLKLFHGSQSVEKQVAAHLSELQKMPTYAESSLTEDSAEMDFYLSMNQSRRMVKNVVSVAEGVSVCGKPCTITLSESERNLLSSVGIQVHGPVRSYPQLFLKDCGKLLTTDSKRTLRDNSCVQYTKEGLFVGILHKVIQAGETLAIVKKLEIVGETLCTDTTTHAKIGDHYLKVCLARYVE</sequence>
<evidence type="ECO:0000313" key="1">
    <source>
        <dbReference type="EMBL" id="CAI8055154.1"/>
    </source>
</evidence>
<protein>
    <submittedName>
        <fullName evidence="1">Uncharacterized protein</fullName>
    </submittedName>
</protein>
<gene>
    <name evidence="1" type="ORF">GBAR_LOCUS30113</name>
</gene>
<evidence type="ECO:0000313" key="2">
    <source>
        <dbReference type="Proteomes" id="UP001174909"/>
    </source>
</evidence>
<organism evidence="1 2">
    <name type="scientific">Geodia barretti</name>
    <name type="common">Barrett's horny sponge</name>
    <dbReference type="NCBI Taxonomy" id="519541"/>
    <lineage>
        <taxon>Eukaryota</taxon>
        <taxon>Metazoa</taxon>
        <taxon>Porifera</taxon>
        <taxon>Demospongiae</taxon>
        <taxon>Heteroscleromorpha</taxon>
        <taxon>Tetractinellida</taxon>
        <taxon>Astrophorina</taxon>
        <taxon>Geodiidae</taxon>
        <taxon>Geodia</taxon>
    </lineage>
</organism>
<dbReference type="PANTHER" id="PTHR46579">
    <property type="entry name" value="F5/8 TYPE C DOMAIN-CONTAINING PROTEIN-RELATED"/>
    <property type="match status" value="1"/>
</dbReference>
<comment type="caution">
    <text evidence="1">The sequence shown here is derived from an EMBL/GenBank/DDBJ whole genome shotgun (WGS) entry which is preliminary data.</text>
</comment>
<dbReference type="AlphaFoldDB" id="A0AA35TVU8"/>
<proteinExistence type="predicted"/>
<reference evidence="1" key="1">
    <citation type="submission" date="2023-03" db="EMBL/GenBank/DDBJ databases">
        <authorList>
            <person name="Steffen K."/>
            <person name="Cardenas P."/>
        </authorList>
    </citation>
    <scope>NUCLEOTIDE SEQUENCE</scope>
</reference>
<dbReference type="Pfam" id="PF02992">
    <property type="entry name" value="Transposase_21"/>
    <property type="match status" value="1"/>
</dbReference>